<keyword evidence="10" id="KW-1185">Reference proteome</keyword>
<dbReference type="CDD" id="cd00211">
    <property type="entry name" value="PTS_IIA_fru"/>
    <property type="match status" value="1"/>
</dbReference>
<dbReference type="CDD" id="cd05568">
    <property type="entry name" value="PTS_IIB_bgl_like"/>
    <property type="match status" value="1"/>
</dbReference>
<dbReference type="PROSITE" id="PS51094">
    <property type="entry name" value="PTS_EIIA_TYPE_2"/>
    <property type="match status" value="1"/>
</dbReference>
<dbReference type="InterPro" id="IPR016152">
    <property type="entry name" value="PTrfase/Anion_transptr"/>
</dbReference>
<dbReference type="Pfam" id="PF08279">
    <property type="entry name" value="HTH_11"/>
    <property type="match status" value="1"/>
</dbReference>
<evidence type="ECO:0000259" key="6">
    <source>
        <dbReference type="PROSITE" id="PS51094"/>
    </source>
</evidence>
<dbReference type="Gene3D" id="3.40.50.2300">
    <property type="match status" value="1"/>
</dbReference>
<dbReference type="RefSeq" id="WP_284131206.1">
    <property type="nucleotide sequence ID" value="NZ_JASKYM010000001.1"/>
</dbReference>
<evidence type="ECO:0000256" key="1">
    <source>
        <dbReference type="ARBA" id="ARBA00022679"/>
    </source>
</evidence>
<accession>A0ABT7E5L9</accession>
<reference evidence="9 10" key="1">
    <citation type="submission" date="2023-05" db="EMBL/GenBank/DDBJ databases">
        <title>Rombocin, a short stable natural nisin variant, displays selective antimicrobial activity against Listeria monocytogenes and employs dual mode of action to kill target bacterial strains.</title>
        <authorList>
            <person name="Wambui J."/>
            <person name="Stephan R."/>
            <person name="Kuipers O.P."/>
        </authorList>
    </citation>
    <scope>NUCLEOTIDE SEQUENCE [LARGE SCALE GENOMIC DNA]</scope>
    <source>
        <strain evidence="9 10">RC002</strain>
    </source>
</reference>
<gene>
    <name evidence="9" type="ORF">QOZ84_01580</name>
</gene>
<evidence type="ECO:0000259" key="7">
    <source>
        <dbReference type="PROSITE" id="PS51099"/>
    </source>
</evidence>
<dbReference type="InterPro" id="IPR036390">
    <property type="entry name" value="WH_DNA-bd_sf"/>
</dbReference>
<dbReference type="PROSITE" id="PS51372">
    <property type="entry name" value="PRD_2"/>
    <property type="match status" value="1"/>
</dbReference>
<feature type="domain" description="PRD" evidence="8">
    <location>
        <begin position="280"/>
        <end position="387"/>
    </location>
</feature>
<dbReference type="InterPro" id="IPR002178">
    <property type="entry name" value="PTS_EIIA_type-2_dom"/>
</dbReference>
<dbReference type="InterPro" id="IPR003501">
    <property type="entry name" value="PTS_EIIB_2/3"/>
</dbReference>
<dbReference type="PROSITE" id="PS51099">
    <property type="entry name" value="PTS_EIIB_TYPE_2"/>
    <property type="match status" value="1"/>
</dbReference>
<keyword evidence="3" id="KW-0805">Transcription regulation</keyword>
<dbReference type="SUPFAM" id="SSF63520">
    <property type="entry name" value="PTS-regulatory domain, PRD"/>
    <property type="match status" value="1"/>
</dbReference>
<dbReference type="SUPFAM" id="SSF46785">
    <property type="entry name" value="Winged helix' DNA-binding domain"/>
    <property type="match status" value="1"/>
</dbReference>
<dbReference type="InterPro" id="IPR013196">
    <property type="entry name" value="HTH_11"/>
</dbReference>
<feature type="domain" description="PTS EIIA type-2" evidence="6">
    <location>
        <begin position="528"/>
        <end position="671"/>
    </location>
</feature>
<dbReference type="InterPro" id="IPR011608">
    <property type="entry name" value="PRD"/>
</dbReference>
<protein>
    <submittedName>
        <fullName evidence="9">BglG family transcription antiterminator</fullName>
    </submittedName>
</protein>
<dbReference type="InterPro" id="IPR013011">
    <property type="entry name" value="PTS_EIIB_2"/>
</dbReference>
<dbReference type="InterPro" id="IPR036095">
    <property type="entry name" value="PTS_EIIB-like_sf"/>
</dbReference>
<keyword evidence="4" id="KW-0010">Activator</keyword>
<dbReference type="SUPFAM" id="SSF55804">
    <property type="entry name" value="Phoshotransferase/anion transport protein"/>
    <property type="match status" value="1"/>
</dbReference>
<dbReference type="PROSITE" id="PS00372">
    <property type="entry name" value="PTS_EIIA_TYPE_2_HIS"/>
    <property type="match status" value="1"/>
</dbReference>
<dbReference type="Gene3D" id="1.10.10.10">
    <property type="entry name" value="Winged helix-like DNA-binding domain superfamily/Winged helix DNA-binding domain"/>
    <property type="match status" value="2"/>
</dbReference>
<dbReference type="PANTHER" id="PTHR30185:SF18">
    <property type="entry name" value="TRANSCRIPTIONAL REGULATOR MTLR"/>
    <property type="match status" value="1"/>
</dbReference>
<evidence type="ECO:0000256" key="4">
    <source>
        <dbReference type="ARBA" id="ARBA00023159"/>
    </source>
</evidence>
<dbReference type="InterPro" id="IPR036634">
    <property type="entry name" value="PRD_sf"/>
</dbReference>
<dbReference type="InterPro" id="IPR036388">
    <property type="entry name" value="WH-like_DNA-bd_sf"/>
</dbReference>
<dbReference type="Pfam" id="PF00359">
    <property type="entry name" value="PTS_EIIA_2"/>
    <property type="match status" value="1"/>
</dbReference>
<evidence type="ECO:0000313" key="9">
    <source>
        <dbReference type="EMBL" id="MDK2562224.1"/>
    </source>
</evidence>
<evidence type="ECO:0000256" key="3">
    <source>
        <dbReference type="ARBA" id="ARBA00023015"/>
    </source>
</evidence>
<keyword evidence="2" id="KW-0677">Repeat</keyword>
<dbReference type="Proteomes" id="UP001301012">
    <property type="component" value="Unassembled WGS sequence"/>
</dbReference>
<evidence type="ECO:0000313" key="10">
    <source>
        <dbReference type="Proteomes" id="UP001301012"/>
    </source>
</evidence>
<evidence type="ECO:0000256" key="2">
    <source>
        <dbReference type="ARBA" id="ARBA00022737"/>
    </source>
</evidence>
<dbReference type="InterPro" id="IPR050661">
    <property type="entry name" value="BglG_antiterminators"/>
</dbReference>
<dbReference type="Pfam" id="PF05043">
    <property type="entry name" value="Mga"/>
    <property type="match status" value="1"/>
</dbReference>
<organism evidence="9 10">
    <name type="scientific">Romboutsia sedimentorum</name>
    <dbReference type="NCBI Taxonomy" id="1368474"/>
    <lineage>
        <taxon>Bacteria</taxon>
        <taxon>Bacillati</taxon>
        <taxon>Bacillota</taxon>
        <taxon>Clostridia</taxon>
        <taxon>Peptostreptococcales</taxon>
        <taxon>Peptostreptococcaceae</taxon>
        <taxon>Romboutsia</taxon>
    </lineage>
</organism>
<name>A0ABT7E5L9_9FIRM</name>
<dbReference type="Gene3D" id="3.40.930.10">
    <property type="entry name" value="Mannitol-specific EII, Chain A"/>
    <property type="match status" value="1"/>
</dbReference>
<dbReference type="PANTHER" id="PTHR30185">
    <property type="entry name" value="CRYPTIC BETA-GLUCOSIDE BGL OPERON ANTITERMINATOR"/>
    <property type="match status" value="1"/>
</dbReference>
<evidence type="ECO:0000259" key="8">
    <source>
        <dbReference type="PROSITE" id="PS51372"/>
    </source>
</evidence>
<dbReference type="Pfam" id="PF02302">
    <property type="entry name" value="PTS_IIB"/>
    <property type="match status" value="1"/>
</dbReference>
<dbReference type="Pfam" id="PF00874">
    <property type="entry name" value="PRD"/>
    <property type="match status" value="1"/>
</dbReference>
<evidence type="ECO:0000256" key="5">
    <source>
        <dbReference type="ARBA" id="ARBA00023163"/>
    </source>
</evidence>
<feature type="domain" description="PTS EIIB type-2" evidence="7">
    <location>
        <begin position="391"/>
        <end position="479"/>
    </location>
</feature>
<dbReference type="SUPFAM" id="SSF52794">
    <property type="entry name" value="PTS system IIB component-like"/>
    <property type="match status" value="1"/>
</dbReference>
<keyword evidence="1" id="KW-0808">Transferase</keyword>
<sequence length="672" mass="78712">MYINKRLQNILEILTKTDYISTEEISKILGISKRTTYYDIVKLQDYLESKNINLNNIRSLGYYLGPIDKEEAKKLLRVSKEDYILSPKERYIKIIIDLLILKEKLTIEKLCDKLEVSRNTILGDIKYVRNYINKYNLELTSSSGYKIEGKVNNRRYLFLNLYNEYNYLFDEYEFLNEYNSIKSTIEKQENNILKHSSINYILMYLASFYKYYYNKNNDSNFLYKEDKEFFENNNSNKEAKILLEIIKKELKVDIHENEVYYIQTFLTKDKQIRELFLNEKLAQKYIGPIKMMVKEFEKISCISIDDYEKLSMNIFEHLMPTLFKVRYGIYYPNFIKDEVKEKYKPIYQFTKQVIKHIEEALGMFLNDDELAYIAMYFGGYTTKMGVEIKIPKIIIVCNSGMATSQLLKNQIEQLFDLIEINDVLSLSAFKQYDKAYDFAISTVDISEGNTKVIKVNPILTDLDKQNLISQISNTQSKFNLEQQLLKKIMSSVEKHTTINNKEKLKEEIKSILISAREKVENYKLTLSDILKEENISLNQSASDWKEAIQISAKSLKDLGRINDDYTKAMIKSIENLGPYIILAPNVAMPHARPEDGVNKLGISLTTFKEEIKFSQNERHKARLFITLAPKDKQSHLNALASLNQILSKKENIENIINATDKKVVLDIIKKHS</sequence>
<keyword evidence="5" id="KW-0804">Transcription</keyword>
<dbReference type="Gene3D" id="1.10.1790.10">
    <property type="entry name" value="PRD domain"/>
    <property type="match status" value="1"/>
</dbReference>
<dbReference type="EMBL" id="JASKYM010000001">
    <property type="protein sequence ID" value="MDK2562224.1"/>
    <property type="molecule type" value="Genomic_DNA"/>
</dbReference>
<proteinExistence type="predicted"/>
<dbReference type="InterPro" id="IPR007737">
    <property type="entry name" value="Mga_HTH"/>
</dbReference>
<comment type="caution">
    <text evidence="9">The sequence shown here is derived from an EMBL/GenBank/DDBJ whole genome shotgun (WGS) entry which is preliminary data.</text>
</comment>